<reference evidence="2 3" key="1">
    <citation type="journal article" date="2013" name="Curr. Biol.">
        <title>Shared signatures of parasitism and phylogenomics unite Cryptomycota and microsporidia.</title>
        <authorList>
            <person name="James T.Y."/>
            <person name="Pelin A."/>
            <person name="Bonen L."/>
            <person name="Ahrendt S."/>
            <person name="Sain D."/>
            <person name="Corradi N."/>
            <person name="Stajich J.E."/>
        </authorList>
    </citation>
    <scope>NUCLEOTIDE SEQUENCE [LARGE SCALE GENOMIC DNA]</scope>
    <source>
        <strain evidence="2 3">CSF55</strain>
    </source>
</reference>
<protein>
    <submittedName>
        <fullName evidence="2">Uncharacterized protein</fullName>
    </submittedName>
</protein>
<sequence length="91" mass="10346">MHVGQPQRFTFDMKIYKKHESSILSSLAQIPQVIGDFVWETLVGSNENIADPTIKSPDTQNESSDVINNQEENNTSIEERPVLMKRSSLVR</sequence>
<feature type="region of interest" description="Disordered" evidence="1">
    <location>
        <begin position="48"/>
        <end position="91"/>
    </location>
</feature>
<name>A0A075AUQ6_ROZAC</name>
<dbReference type="EMBL" id="KE561022">
    <property type="protein sequence ID" value="EPZ33895.1"/>
    <property type="molecule type" value="Genomic_DNA"/>
</dbReference>
<gene>
    <name evidence="2" type="ORF">O9G_002458</name>
</gene>
<dbReference type="HOGENOM" id="CLU_2428306_0_0_1"/>
<feature type="compositionally biased region" description="Polar residues" evidence="1">
    <location>
        <begin position="56"/>
        <end position="76"/>
    </location>
</feature>
<dbReference type="AlphaFoldDB" id="A0A075AUQ6"/>
<evidence type="ECO:0000313" key="3">
    <source>
        <dbReference type="Proteomes" id="UP000030755"/>
    </source>
</evidence>
<evidence type="ECO:0000313" key="2">
    <source>
        <dbReference type="EMBL" id="EPZ33895.1"/>
    </source>
</evidence>
<keyword evidence="3" id="KW-1185">Reference proteome</keyword>
<dbReference type="Proteomes" id="UP000030755">
    <property type="component" value="Unassembled WGS sequence"/>
</dbReference>
<accession>A0A075AUQ6</accession>
<organism evidence="2 3">
    <name type="scientific">Rozella allomycis (strain CSF55)</name>
    <dbReference type="NCBI Taxonomy" id="988480"/>
    <lineage>
        <taxon>Eukaryota</taxon>
        <taxon>Fungi</taxon>
        <taxon>Fungi incertae sedis</taxon>
        <taxon>Cryptomycota</taxon>
        <taxon>Cryptomycota incertae sedis</taxon>
        <taxon>Rozella</taxon>
    </lineage>
</organism>
<proteinExistence type="predicted"/>
<evidence type="ECO:0000256" key="1">
    <source>
        <dbReference type="SAM" id="MobiDB-lite"/>
    </source>
</evidence>